<proteinExistence type="predicted"/>
<comment type="caution">
    <text evidence="2">The sequence shown here is derived from an EMBL/GenBank/DDBJ whole genome shotgun (WGS) entry which is preliminary data.</text>
</comment>
<keyword evidence="1" id="KW-0812">Transmembrane</keyword>
<feature type="transmembrane region" description="Helical" evidence="1">
    <location>
        <begin position="31"/>
        <end position="48"/>
    </location>
</feature>
<dbReference type="AlphaFoldDB" id="A0A495SLM1"/>
<evidence type="ECO:0000256" key="1">
    <source>
        <dbReference type="SAM" id="Phobius"/>
    </source>
</evidence>
<keyword evidence="3" id="KW-1185">Reference proteome</keyword>
<evidence type="ECO:0000313" key="2">
    <source>
        <dbReference type="EMBL" id="RKT01138.1"/>
    </source>
</evidence>
<keyword evidence="1" id="KW-0472">Membrane</keyword>
<dbReference type="Proteomes" id="UP000272428">
    <property type="component" value="Unassembled WGS sequence"/>
</dbReference>
<organism evidence="2 3">
    <name type="scientific">Chryseobacterium defluvii</name>
    <dbReference type="NCBI Taxonomy" id="160396"/>
    <lineage>
        <taxon>Bacteria</taxon>
        <taxon>Pseudomonadati</taxon>
        <taxon>Bacteroidota</taxon>
        <taxon>Flavobacteriia</taxon>
        <taxon>Flavobacteriales</taxon>
        <taxon>Weeksellaceae</taxon>
        <taxon>Chryseobacterium group</taxon>
        <taxon>Chryseobacterium</taxon>
    </lineage>
</organism>
<protein>
    <submittedName>
        <fullName evidence="2">Uncharacterized protein</fullName>
    </submittedName>
</protein>
<gene>
    <name evidence="2" type="ORF">BCF58_0353</name>
</gene>
<accession>A0A495SLM1</accession>
<name>A0A495SLM1_9FLAO</name>
<sequence length="51" mass="5802">MFGIALSVFMLLFGIFLKVTKNPGFAQSKKFAWVFIIIGTLSLVFKILNYK</sequence>
<dbReference type="EMBL" id="RBXB01000001">
    <property type="protein sequence ID" value="RKT01138.1"/>
    <property type="molecule type" value="Genomic_DNA"/>
</dbReference>
<reference evidence="2 3" key="1">
    <citation type="submission" date="2018-10" db="EMBL/GenBank/DDBJ databases">
        <title>Genomic Encyclopedia of Archaeal and Bacterial Type Strains, Phase II (KMG-II): from individual species to whole genera.</title>
        <authorList>
            <person name="Goeker M."/>
        </authorList>
    </citation>
    <scope>NUCLEOTIDE SEQUENCE [LARGE SCALE GENOMIC DNA]</scope>
    <source>
        <strain evidence="2 3">DSM 14219</strain>
    </source>
</reference>
<evidence type="ECO:0000313" key="3">
    <source>
        <dbReference type="Proteomes" id="UP000272428"/>
    </source>
</evidence>
<keyword evidence="1" id="KW-1133">Transmembrane helix</keyword>